<dbReference type="EMBL" id="HBJA01039682">
    <property type="protein sequence ID" value="CAE0802422.1"/>
    <property type="molecule type" value="Transcribed_RNA"/>
</dbReference>
<dbReference type="AlphaFoldDB" id="A0A7S4CNZ6"/>
<evidence type="ECO:0000313" key="2">
    <source>
        <dbReference type="EMBL" id="CAE0802422.1"/>
    </source>
</evidence>
<proteinExistence type="predicted"/>
<protein>
    <submittedName>
        <fullName evidence="2">Uncharacterized protein</fullName>
    </submittedName>
</protein>
<accession>A0A7S4CNZ6</accession>
<evidence type="ECO:0000256" key="1">
    <source>
        <dbReference type="SAM" id="Phobius"/>
    </source>
</evidence>
<feature type="transmembrane region" description="Helical" evidence="1">
    <location>
        <begin position="12"/>
        <end position="29"/>
    </location>
</feature>
<sequence>MRYVFDNQIIRLLTLASYVFSFLLSPVLVSHNIMFGIISVLSSLASFHLVPYTTLVGSYIRLEKEVEMNGEPCQQADFILIHSLKNRMADATGDFSTERGHIKLW</sequence>
<gene>
    <name evidence="2" type="ORF">EGYM00163_LOCUS13543</name>
</gene>
<feature type="transmembrane region" description="Helical" evidence="1">
    <location>
        <begin position="35"/>
        <end position="60"/>
    </location>
</feature>
<organism evidence="2">
    <name type="scientific">Eutreptiella gymnastica</name>
    <dbReference type="NCBI Taxonomy" id="73025"/>
    <lineage>
        <taxon>Eukaryota</taxon>
        <taxon>Discoba</taxon>
        <taxon>Euglenozoa</taxon>
        <taxon>Euglenida</taxon>
        <taxon>Spirocuta</taxon>
        <taxon>Euglenophyceae</taxon>
        <taxon>Eutreptiales</taxon>
        <taxon>Eutreptiaceae</taxon>
        <taxon>Eutreptiella</taxon>
    </lineage>
</organism>
<keyword evidence="1" id="KW-0812">Transmembrane</keyword>
<keyword evidence="1" id="KW-0472">Membrane</keyword>
<keyword evidence="1" id="KW-1133">Transmembrane helix</keyword>
<reference evidence="2" key="1">
    <citation type="submission" date="2021-01" db="EMBL/GenBank/DDBJ databases">
        <authorList>
            <person name="Corre E."/>
            <person name="Pelletier E."/>
            <person name="Niang G."/>
            <person name="Scheremetjew M."/>
            <person name="Finn R."/>
            <person name="Kale V."/>
            <person name="Holt S."/>
            <person name="Cochrane G."/>
            <person name="Meng A."/>
            <person name="Brown T."/>
            <person name="Cohen L."/>
        </authorList>
    </citation>
    <scope>NUCLEOTIDE SEQUENCE</scope>
    <source>
        <strain evidence="2">CCMP1594</strain>
    </source>
</reference>
<name>A0A7S4CNZ6_9EUGL</name>